<keyword evidence="5" id="KW-0326">Glycosidase</keyword>
<dbReference type="HAMAP" id="MF_01876">
    <property type="entry name" value="PsiMP_glycosidase"/>
    <property type="match status" value="1"/>
</dbReference>
<dbReference type="EMBL" id="KZ819334">
    <property type="protein sequence ID" value="PWN18729.1"/>
    <property type="molecule type" value="Genomic_DNA"/>
</dbReference>
<keyword evidence="2" id="KW-0378">Hydrolase</keyword>
<accession>A0A316TZV8</accession>
<evidence type="ECO:0000313" key="7">
    <source>
        <dbReference type="EMBL" id="PWN18729.1"/>
    </source>
</evidence>
<evidence type="ECO:0000256" key="5">
    <source>
        <dbReference type="ARBA" id="ARBA00023295"/>
    </source>
</evidence>
<keyword evidence="3" id="KW-0464">Manganese</keyword>
<keyword evidence="8" id="KW-1185">Reference proteome</keyword>
<evidence type="ECO:0000256" key="4">
    <source>
        <dbReference type="ARBA" id="ARBA00023239"/>
    </source>
</evidence>
<dbReference type="InterPro" id="IPR007342">
    <property type="entry name" value="PsuG"/>
</dbReference>
<sequence>MLTSAIGNLRCFSLSLLPLFSGSTPLPPSHTITPPSSGRSAQATMVRPTVSRLSLVARRQPHPLLVLHPEVQAALASRASTSSRPATPLVALESTIITHGMPYPTNLSTARRVEDQVRSQGAVPATIALLDGKIHVGCDESQLERLAESAQVKGQAFKTGRRDLAGVLARRTIGGTTVSGTALVAHMAGINIFATGGIGGVHRGAERSWDVSSDLTELSRTPLNIFCSGAKSILDIPLTLEYLETQGVSTYSFNRSGEFPAFYTAKSGMYATPVQDAWNAAEIILQGERYGLQSGSVFGVPIPSECEADGAKIQKAVELAVAEAKQLGVDKKGKEVTPWLLARVGQLTKGTSLKSNVELVVNNAGMAARTAKAYEALRWETVQRGEGQGKLFNGFEAGGGVSP</sequence>
<dbReference type="STRING" id="1684307.A0A316TZV8"/>
<dbReference type="GO" id="GO:0005737">
    <property type="term" value="C:cytoplasm"/>
    <property type="evidence" value="ECO:0007669"/>
    <property type="project" value="TreeGrafter"/>
</dbReference>
<keyword evidence="6" id="KW-0732">Signal</keyword>
<dbReference type="GO" id="GO:0016798">
    <property type="term" value="F:hydrolase activity, acting on glycosyl bonds"/>
    <property type="evidence" value="ECO:0007669"/>
    <property type="project" value="UniProtKB-KW"/>
</dbReference>
<feature type="chain" id="PRO_5016240831" description="Indigoidine synthase A like protein" evidence="6">
    <location>
        <begin position="26"/>
        <end position="403"/>
    </location>
</feature>
<keyword evidence="1" id="KW-0479">Metal-binding</keyword>
<dbReference type="Proteomes" id="UP000245942">
    <property type="component" value="Unassembled WGS sequence"/>
</dbReference>
<dbReference type="GO" id="GO:0004730">
    <property type="term" value="F:pseudouridylate synthase activity"/>
    <property type="evidence" value="ECO:0007669"/>
    <property type="project" value="InterPro"/>
</dbReference>
<dbReference type="RefSeq" id="XP_025345889.1">
    <property type="nucleotide sequence ID" value="XM_025495394.1"/>
</dbReference>
<evidence type="ECO:0000256" key="1">
    <source>
        <dbReference type="ARBA" id="ARBA00022723"/>
    </source>
</evidence>
<name>A0A316TZV8_9BASI</name>
<evidence type="ECO:0000256" key="3">
    <source>
        <dbReference type="ARBA" id="ARBA00023211"/>
    </source>
</evidence>
<dbReference type="InterPro" id="IPR022830">
    <property type="entry name" value="Indigdn_synthA-like"/>
</dbReference>
<keyword evidence="4" id="KW-0456">Lyase</keyword>
<dbReference type="AlphaFoldDB" id="A0A316TZV8"/>
<dbReference type="GeneID" id="37017128"/>
<evidence type="ECO:0000256" key="6">
    <source>
        <dbReference type="SAM" id="SignalP"/>
    </source>
</evidence>
<evidence type="ECO:0008006" key="9">
    <source>
        <dbReference type="Google" id="ProtNLM"/>
    </source>
</evidence>
<protein>
    <recommendedName>
        <fullName evidence="9">Indigoidine synthase A like protein</fullName>
    </recommendedName>
</protein>
<evidence type="ECO:0000256" key="2">
    <source>
        <dbReference type="ARBA" id="ARBA00022801"/>
    </source>
</evidence>
<dbReference type="GO" id="GO:0046872">
    <property type="term" value="F:metal ion binding"/>
    <property type="evidence" value="ECO:0007669"/>
    <property type="project" value="UniProtKB-KW"/>
</dbReference>
<dbReference type="PANTHER" id="PTHR42909">
    <property type="entry name" value="ZGC:136858"/>
    <property type="match status" value="1"/>
</dbReference>
<organism evidence="7 8">
    <name type="scientific">Pseudomicrostroma glucosiphilum</name>
    <dbReference type="NCBI Taxonomy" id="1684307"/>
    <lineage>
        <taxon>Eukaryota</taxon>
        <taxon>Fungi</taxon>
        <taxon>Dikarya</taxon>
        <taxon>Basidiomycota</taxon>
        <taxon>Ustilaginomycotina</taxon>
        <taxon>Exobasidiomycetes</taxon>
        <taxon>Microstromatales</taxon>
        <taxon>Microstromatales incertae sedis</taxon>
        <taxon>Pseudomicrostroma</taxon>
    </lineage>
</organism>
<dbReference type="OrthoDB" id="198885at2759"/>
<evidence type="ECO:0000313" key="8">
    <source>
        <dbReference type="Proteomes" id="UP000245942"/>
    </source>
</evidence>
<dbReference type="PANTHER" id="PTHR42909:SF1">
    <property type="entry name" value="CARBOHYDRATE KINASE PFKB DOMAIN-CONTAINING PROTEIN"/>
    <property type="match status" value="1"/>
</dbReference>
<reference evidence="7 8" key="1">
    <citation type="journal article" date="2018" name="Mol. Biol. Evol.">
        <title>Broad Genomic Sampling Reveals a Smut Pathogenic Ancestry of the Fungal Clade Ustilaginomycotina.</title>
        <authorList>
            <person name="Kijpornyongpan T."/>
            <person name="Mondo S.J."/>
            <person name="Barry K."/>
            <person name="Sandor L."/>
            <person name="Lee J."/>
            <person name="Lipzen A."/>
            <person name="Pangilinan J."/>
            <person name="LaButti K."/>
            <person name="Hainaut M."/>
            <person name="Henrissat B."/>
            <person name="Grigoriev I.V."/>
            <person name="Spatafora J.W."/>
            <person name="Aime M.C."/>
        </authorList>
    </citation>
    <scope>NUCLEOTIDE SEQUENCE [LARGE SCALE GENOMIC DNA]</scope>
    <source>
        <strain evidence="7 8">MCA 4718</strain>
    </source>
</reference>
<dbReference type="SUPFAM" id="SSF110581">
    <property type="entry name" value="Indigoidine synthase A-like"/>
    <property type="match status" value="1"/>
</dbReference>
<dbReference type="Gene3D" id="3.40.1790.10">
    <property type="entry name" value="Indigoidine synthase domain"/>
    <property type="match status" value="1"/>
</dbReference>
<dbReference type="Pfam" id="PF04227">
    <property type="entry name" value="Indigoidine_A"/>
    <property type="match status" value="1"/>
</dbReference>
<feature type="signal peptide" evidence="6">
    <location>
        <begin position="1"/>
        <end position="25"/>
    </location>
</feature>
<proteinExistence type="inferred from homology"/>
<gene>
    <name evidence="7" type="ORF">BCV69DRAFT_61246</name>
</gene>